<evidence type="ECO:0008006" key="6">
    <source>
        <dbReference type="Google" id="ProtNLM"/>
    </source>
</evidence>
<dbReference type="InterPro" id="IPR001870">
    <property type="entry name" value="B30.2/SPRY"/>
</dbReference>
<feature type="region of interest" description="Disordered" evidence="1">
    <location>
        <begin position="45"/>
        <end position="64"/>
    </location>
</feature>
<dbReference type="KEGG" id="ncs:NCAS_0E00390"/>
<gene>
    <name evidence="4" type="primary">NCAS0E00390</name>
    <name evidence="4" type="ordered locus">NCAS_0E00390</name>
</gene>
<dbReference type="SMART" id="SM00449">
    <property type="entry name" value="SPRY"/>
    <property type="match status" value="1"/>
</dbReference>
<evidence type="ECO:0000259" key="2">
    <source>
        <dbReference type="PROSITE" id="PS50188"/>
    </source>
</evidence>
<feature type="compositionally biased region" description="Acidic residues" evidence="1">
    <location>
        <begin position="222"/>
        <end position="236"/>
    </location>
</feature>
<organism evidence="4 5">
    <name type="scientific">Naumovozyma castellii</name>
    <name type="common">Yeast</name>
    <name type="synonym">Saccharomyces castellii</name>
    <dbReference type="NCBI Taxonomy" id="27288"/>
    <lineage>
        <taxon>Eukaryota</taxon>
        <taxon>Fungi</taxon>
        <taxon>Dikarya</taxon>
        <taxon>Ascomycota</taxon>
        <taxon>Saccharomycotina</taxon>
        <taxon>Saccharomycetes</taxon>
        <taxon>Saccharomycetales</taxon>
        <taxon>Saccharomycetaceae</taxon>
        <taxon>Naumovozyma</taxon>
    </lineage>
</organism>
<dbReference type="EMBL" id="HE576756">
    <property type="protein sequence ID" value="CCC70109.1"/>
    <property type="molecule type" value="Genomic_DNA"/>
</dbReference>
<dbReference type="Pfam" id="PF10607">
    <property type="entry name" value="CTLH"/>
    <property type="match status" value="1"/>
</dbReference>
<dbReference type="InterPro" id="IPR050618">
    <property type="entry name" value="Ubq-SigPath_Reg"/>
</dbReference>
<evidence type="ECO:0000313" key="4">
    <source>
        <dbReference type="EMBL" id="CCC70109.1"/>
    </source>
</evidence>
<dbReference type="SMART" id="SM00668">
    <property type="entry name" value="CTLH"/>
    <property type="match status" value="1"/>
</dbReference>
<feature type="region of interest" description="Disordered" evidence="1">
    <location>
        <begin position="142"/>
        <end position="247"/>
    </location>
</feature>
<evidence type="ECO:0000313" key="5">
    <source>
        <dbReference type="Proteomes" id="UP000001640"/>
    </source>
</evidence>
<name>G0VF44_NAUCA</name>
<dbReference type="SMART" id="SM00757">
    <property type="entry name" value="CRA"/>
    <property type="match status" value="1"/>
</dbReference>
<feature type="compositionally biased region" description="Polar residues" evidence="1">
    <location>
        <begin position="155"/>
        <end position="173"/>
    </location>
</feature>
<protein>
    <recommendedName>
        <fullName evidence="6">B30.2/SPRY domain-containing protein</fullName>
    </recommendedName>
</protein>
<dbReference type="PROSITE" id="PS50897">
    <property type="entry name" value="CTLH"/>
    <property type="match status" value="1"/>
</dbReference>
<dbReference type="Gene3D" id="2.60.120.920">
    <property type="match status" value="1"/>
</dbReference>
<keyword evidence="5" id="KW-1185">Reference proteome</keyword>
<dbReference type="GeneID" id="96903742"/>
<dbReference type="GO" id="GO:0045721">
    <property type="term" value="P:negative regulation of gluconeogenesis"/>
    <property type="evidence" value="ECO:0007669"/>
    <property type="project" value="EnsemblFungi"/>
</dbReference>
<feature type="compositionally biased region" description="Low complexity" evidence="1">
    <location>
        <begin position="142"/>
        <end position="154"/>
    </location>
</feature>
<feature type="domain" description="CTLH" evidence="3">
    <location>
        <begin position="783"/>
        <end position="838"/>
    </location>
</feature>
<evidence type="ECO:0000259" key="3">
    <source>
        <dbReference type="PROSITE" id="PS50897"/>
    </source>
</evidence>
<dbReference type="Pfam" id="PF00622">
    <property type="entry name" value="SPRY"/>
    <property type="match status" value="1"/>
</dbReference>
<proteinExistence type="predicted"/>
<dbReference type="OMA" id="RHNERQI"/>
<dbReference type="InterPro" id="IPR024964">
    <property type="entry name" value="CTLH/CRA"/>
</dbReference>
<evidence type="ECO:0000256" key="1">
    <source>
        <dbReference type="SAM" id="MobiDB-lite"/>
    </source>
</evidence>
<dbReference type="InterPro" id="IPR003877">
    <property type="entry name" value="SPRY_dom"/>
</dbReference>
<dbReference type="OrthoDB" id="25503at2759"/>
<dbReference type="GO" id="GO:0034657">
    <property type="term" value="C:GID complex"/>
    <property type="evidence" value="ECO:0007669"/>
    <property type="project" value="EnsemblFungi"/>
</dbReference>
<sequence length="973" mass="108804">MSSYSDQIDRQFIKSLYPEYLLHQPIAYELKALYNQHRKLFSKLSESEHLDPSNRPKSGLSKGAEHFDETYRNVSIESSNTSGGDKLPFHIKKEIWHKLMELGVLGTISFESANDNYLIQVYKLFYPGTSVKSLYYRGNSTASSGSSALSDVNSQHVSNSSWNPLMRQSTLASARSGGIDNDPMDVDEENPFPFTSESEDDGVNFNENEPSEGEEVQTNTSELEEGDGSDEDESDDRESAMVSENDSDITSRILNAHHRLHSAREKTDLVNKKKSASANPPGLVKFYSYSGSHEKPLKLKKNGVAPDIYRIIGYFLPNQWNPPPNNSLSVTSDGVMNLAPNPNYQKTVTEESTTGSGTPASIVRNRLRNTITGNLQSGNRSKSDYLTACANNVIPSSKVSIFYYEIRVLTVTSSLNAQNSNIIVGFKYAPPSRESSNSVFDSIPSRPTSNRTRSDPSSRNNEASVRTGSRGSQLSPNESHDDDDDDGNDDDDLDDDSDDGNDIEGLGEENVDTATINALIVGALGGVVNADGDDSNTNLGMGIDKSRGNKDGLEDGFFGYCGDDGFICVGTESKKYSQMFGRDDIIGCGINYIDGTIFFTKNGVFLGTAFTNVYDLNVVPSIALKPGNSVRTNFGIYEEFVFDIGNYQNNWKNKSLNKIFKSLDYDFDCKDGNTTENNQKASFLLGKDDRIDDMNIKKPNSIRLNDLNVNNDSIPNTLNVMINDYLLHEGMVDLAKSFLKDLRNDCIEDDIGDNVGNANMNDMKQVIDYNDKQIQKEETLVYIRQEIRRLVLERNIEECIKWINLQLPGLLESDMELLFEMKLCQYLITIIESSKTKDDKCINDLLRTGQGLYNQFVYNEQIDGALRESFQFQLNNVSSLLAYDDPINEVTGDLSIYVSNEYLEGRLFQIINSKVLQFLNKRSDCSLEDMVVYTRAMLSTMMNYKVGGEIIDKNGGECRYYKAINIDEDFLNL</sequence>
<dbReference type="STRING" id="1064592.G0VF44"/>
<dbReference type="AlphaFoldDB" id="G0VF44"/>
<dbReference type="InterPro" id="IPR013320">
    <property type="entry name" value="ConA-like_dom_sf"/>
</dbReference>
<dbReference type="HOGENOM" id="CLU_308189_0_0_1"/>
<dbReference type="PANTHER" id="PTHR12864">
    <property type="entry name" value="RAN BINDING PROTEIN 9-RELATED"/>
    <property type="match status" value="1"/>
</dbReference>
<dbReference type="SUPFAM" id="SSF49899">
    <property type="entry name" value="Concanavalin A-like lectins/glucanases"/>
    <property type="match status" value="1"/>
</dbReference>
<dbReference type="GO" id="GO:0006808">
    <property type="term" value="P:regulation of nitrogen utilization"/>
    <property type="evidence" value="ECO:0007669"/>
    <property type="project" value="EnsemblFungi"/>
</dbReference>
<reference key="2">
    <citation type="submission" date="2011-08" db="EMBL/GenBank/DDBJ databases">
        <title>Genome sequence of Naumovozyma castellii.</title>
        <authorList>
            <person name="Gordon J.L."/>
            <person name="Armisen D."/>
            <person name="Proux-Wera E."/>
            <person name="OhEigeartaigh S.S."/>
            <person name="Byrne K.P."/>
            <person name="Wolfe K.H."/>
        </authorList>
    </citation>
    <scope>NUCLEOTIDE SEQUENCE</scope>
    <source>
        <strain>Type strain:CBS 4309</strain>
    </source>
</reference>
<feature type="region of interest" description="Disordered" evidence="1">
    <location>
        <begin position="432"/>
        <end position="509"/>
    </location>
</feature>
<dbReference type="InterPro" id="IPR006594">
    <property type="entry name" value="LisH"/>
</dbReference>
<dbReference type="InParanoid" id="G0VF44"/>
<feature type="domain" description="B30.2/SPRY" evidence="2">
    <location>
        <begin position="432"/>
        <end position="639"/>
    </location>
</feature>
<dbReference type="PROSITE" id="PS50896">
    <property type="entry name" value="LISH"/>
    <property type="match status" value="1"/>
</dbReference>
<dbReference type="eggNOG" id="KOG1477">
    <property type="taxonomic scope" value="Eukaryota"/>
</dbReference>
<dbReference type="InterPro" id="IPR013144">
    <property type="entry name" value="CRA_dom"/>
</dbReference>
<feature type="compositionally biased region" description="Acidic residues" evidence="1">
    <location>
        <begin position="480"/>
        <end position="509"/>
    </location>
</feature>
<dbReference type="FunCoup" id="G0VF44">
    <property type="interactions" value="169"/>
</dbReference>
<accession>G0VF44</accession>
<feature type="compositionally biased region" description="Basic and acidic residues" evidence="1">
    <location>
        <begin position="45"/>
        <end position="54"/>
    </location>
</feature>
<feature type="compositionally biased region" description="Polar residues" evidence="1">
    <location>
        <begin position="433"/>
        <end position="477"/>
    </location>
</feature>
<dbReference type="Proteomes" id="UP000001640">
    <property type="component" value="Chromosome 5"/>
</dbReference>
<dbReference type="InterPro" id="IPR043136">
    <property type="entry name" value="B30.2/SPRY_sf"/>
</dbReference>
<reference evidence="4 5" key="1">
    <citation type="journal article" date="2011" name="Proc. Natl. Acad. Sci. U.S.A.">
        <title>Evolutionary erosion of yeast sex chromosomes by mating-type switching accidents.</title>
        <authorList>
            <person name="Gordon J.L."/>
            <person name="Armisen D."/>
            <person name="Proux-Wera E."/>
            <person name="Oheigeartaigh S.S."/>
            <person name="Byrne K.P."/>
            <person name="Wolfe K.H."/>
        </authorList>
    </citation>
    <scope>NUCLEOTIDE SEQUENCE [LARGE SCALE GENOMIC DNA]</scope>
    <source>
        <strain evidence="5">ATCC 76901 / BCRC 22586 / CBS 4309 / NBRC 1992 / NRRL Y-12630</strain>
    </source>
</reference>
<dbReference type="PROSITE" id="PS50188">
    <property type="entry name" value="B302_SPRY"/>
    <property type="match status" value="1"/>
</dbReference>
<dbReference type="RefSeq" id="XP_003676470.1">
    <property type="nucleotide sequence ID" value="XM_003676422.1"/>
</dbReference>
<dbReference type="GO" id="GO:0043161">
    <property type="term" value="P:proteasome-mediated ubiquitin-dependent protein catabolic process"/>
    <property type="evidence" value="ECO:0007669"/>
    <property type="project" value="EnsemblFungi"/>
</dbReference>
<dbReference type="InterPro" id="IPR006595">
    <property type="entry name" value="CTLH_C"/>
</dbReference>